<proteinExistence type="predicted"/>
<gene>
    <name evidence="1" type="ORF">AArcS_1869</name>
</gene>
<keyword evidence="2" id="KW-1185">Reference proteome</keyword>
<sequence length="84" mass="9592">MKRLIISGDPGVRRNAVIEHGGEELTLFQINRNGDWHGPDEVQLWCVAGTEDERESYDKREYIPHFLDVDRLDAGEVTVIERAG</sequence>
<dbReference type="Proteomes" id="UP000663586">
    <property type="component" value="Chromosome"/>
</dbReference>
<name>A0A897MRE0_9EURY</name>
<dbReference type="KEGG" id="hara:AArcS_1869"/>
<accession>A0A897MRE0</accession>
<evidence type="ECO:0000313" key="1">
    <source>
        <dbReference type="EMBL" id="QSG03077.1"/>
    </source>
</evidence>
<dbReference type="EMBL" id="CP064786">
    <property type="protein sequence ID" value="QSG03077.1"/>
    <property type="molecule type" value="Genomic_DNA"/>
</dbReference>
<dbReference type="AlphaFoldDB" id="A0A897MRE0"/>
<reference evidence="1" key="1">
    <citation type="submission" date="2020-11" db="EMBL/GenBank/DDBJ databases">
        <title>Carbohydrate-dependent, anaerobic sulfur respiration: A novel catabolism in halophilic archaea.</title>
        <authorList>
            <person name="Sorokin D.Y."/>
            <person name="Messina E."/>
            <person name="Smedile F."/>
            <person name="La Cono V."/>
            <person name="Hallsworth J.E."/>
            <person name="Yakimov M.M."/>
        </authorList>
    </citation>
    <scope>NUCLEOTIDE SEQUENCE</scope>
    <source>
        <strain evidence="1">AArc-S</strain>
    </source>
</reference>
<dbReference type="NCBIfam" id="NF045545">
    <property type="entry name" value="HAH_0734_fam"/>
    <property type="match status" value="1"/>
</dbReference>
<organism evidence="1 2">
    <name type="scientific">Natranaeroarchaeum sulfidigenes</name>
    <dbReference type="NCBI Taxonomy" id="2784880"/>
    <lineage>
        <taxon>Archaea</taxon>
        <taxon>Methanobacteriati</taxon>
        <taxon>Methanobacteriota</taxon>
        <taxon>Stenosarchaea group</taxon>
        <taxon>Halobacteria</taxon>
        <taxon>Halobacteriales</taxon>
        <taxon>Natronoarchaeaceae</taxon>
        <taxon>Natranaeroarchaeum</taxon>
    </lineage>
</organism>
<dbReference type="InterPro" id="IPR054623">
    <property type="entry name" value="HAH_0734-like"/>
</dbReference>
<evidence type="ECO:0000313" key="2">
    <source>
        <dbReference type="Proteomes" id="UP000663586"/>
    </source>
</evidence>
<dbReference type="RefSeq" id="WP_238477141.1">
    <property type="nucleotide sequence ID" value="NZ_CP064786.1"/>
</dbReference>
<dbReference type="GeneID" id="70685245"/>
<dbReference type="Pfam" id="PF23384">
    <property type="entry name" value="DUF7098"/>
    <property type="match status" value="1"/>
</dbReference>
<protein>
    <submittedName>
        <fullName evidence="1">Uncharacterized protein</fullName>
    </submittedName>
</protein>